<evidence type="ECO:0000256" key="5">
    <source>
        <dbReference type="NCBIfam" id="TIGR00260"/>
    </source>
</evidence>
<evidence type="ECO:0000256" key="6">
    <source>
        <dbReference type="PIRSR" id="PIRSR604450-51"/>
    </source>
</evidence>
<organism evidence="9 10">
    <name type="scientific">Candidatus Ornithospirochaeta avicola</name>
    <dbReference type="NCBI Taxonomy" id="2840896"/>
    <lineage>
        <taxon>Bacteria</taxon>
        <taxon>Pseudomonadati</taxon>
        <taxon>Spirochaetota</taxon>
        <taxon>Spirochaetia</taxon>
        <taxon>Spirochaetales</taxon>
        <taxon>Spirochaetaceae</taxon>
        <taxon>Spirochaetaceae incertae sedis</taxon>
        <taxon>Candidatus Ornithospirochaeta</taxon>
    </lineage>
</organism>
<gene>
    <name evidence="9" type="primary">thrC</name>
    <name evidence="9" type="ORF">IAB12_05185</name>
</gene>
<dbReference type="PANTHER" id="PTHR42690:SF1">
    <property type="entry name" value="THREONINE SYNTHASE-LIKE 2"/>
    <property type="match status" value="1"/>
</dbReference>
<dbReference type="InterPro" id="IPR029144">
    <property type="entry name" value="Thr_synth_N"/>
</dbReference>
<dbReference type="InterPro" id="IPR001926">
    <property type="entry name" value="TrpB-like_PALP"/>
</dbReference>
<dbReference type="AlphaFoldDB" id="A0A9D1TP73"/>
<feature type="modified residue" description="N6-(pyridoxal phosphate)lysine" evidence="6">
    <location>
        <position position="104"/>
    </location>
</feature>
<evidence type="ECO:0000313" key="10">
    <source>
        <dbReference type="Proteomes" id="UP000823936"/>
    </source>
</evidence>
<evidence type="ECO:0000313" key="9">
    <source>
        <dbReference type="EMBL" id="HIV99150.1"/>
    </source>
</evidence>
<feature type="domain" description="Threonine synthase N-terminal" evidence="8">
    <location>
        <begin position="2"/>
        <end position="78"/>
    </location>
</feature>
<dbReference type="InterPro" id="IPR036052">
    <property type="entry name" value="TrpB-like_PALP_sf"/>
</dbReference>
<comment type="similarity">
    <text evidence="2">Belongs to the threonine synthase family.</text>
</comment>
<keyword evidence="4 9" id="KW-0456">Lyase</keyword>
<comment type="caution">
    <text evidence="9">The sequence shown here is derived from an EMBL/GenBank/DDBJ whole genome shotgun (WGS) entry which is preliminary data.</text>
</comment>
<accession>A0A9D1TP73</accession>
<proteinExistence type="inferred from homology"/>
<name>A0A9D1TP73_9SPIO</name>
<dbReference type="SUPFAM" id="SSF53686">
    <property type="entry name" value="Tryptophan synthase beta subunit-like PLP-dependent enzymes"/>
    <property type="match status" value="1"/>
</dbReference>
<dbReference type="GO" id="GO:0009088">
    <property type="term" value="P:threonine biosynthetic process"/>
    <property type="evidence" value="ECO:0007669"/>
    <property type="project" value="UniProtKB-UniRule"/>
</dbReference>
<dbReference type="GO" id="GO:0004795">
    <property type="term" value="F:threonine synthase activity"/>
    <property type="evidence" value="ECO:0007669"/>
    <property type="project" value="UniProtKB-UniRule"/>
</dbReference>
<evidence type="ECO:0000256" key="4">
    <source>
        <dbReference type="ARBA" id="ARBA00023239"/>
    </source>
</evidence>
<protein>
    <recommendedName>
        <fullName evidence="5">Threonine synthase</fullName>
        <ecNumber evidence="5">4.2.3.1</ecNumber>
    </recommendedName>
</protein>
<evidence type="ECO:0000256" key="1">
    <source>
        <dbReference type="ARBA" id="ARBA00001933"/>
    </source>
</evidence>
<dbReference type="Proteomes" id="UP000823936">
    <property type="component" value="Unassembled WGS sequence"/>
</dbReference>
<reference evidence="9" key="2">
    <citation type="submission" date="2021-04" db="EMBL/GenBank/DDBJ databases">
        <authorList>
            <person name="Gilroy R."/>
        </authorList>
    </citation>
    <scope>NUCLEOTIDE SEQUENCE</scope>
    <source>
        <strain evidence="9">Gambia11-129</strain>
    </source>
</reference>
<dbReference type="NCBIfam" id="TIGR00260">
    <property type="entry name" value="thrC"/>
    <property type="match status" value="1"/>
</dbReference>
<dbReference type="EC" id="4.2.3.1" evidence="5"/>
<dbReference type="InterPro" id="IPR037158">
    <property type="entry name" value="Thr_synth_N_sf"/>
</dbReference>
<dbReference type="Pfam" id="PF14821">
    <property type="entry name" value="Thr_synth_N"/>
    <property type="match status" value="1"/>
</dbReference>
<evidence type="ECO:0000256" key="3">
    <source>
        <dbReference type="ARBA" id="ARBA00022898"/>
    </source>
</evidence>
<dbReference type="Gene3D" id="3.40.50.1100">
    <property type="match status" value="2"/>
</dbReference>
<dbReference type="PANTHER" id="PTHR42690">
    <property type="entry name" value="THREONINE SYNTHASE FAMILY MEMBER"/>
    <property type="match status" value="1"/>
</dbReference>
<reference evidence="9" key="1">
    <citation type="journal article" date="2021" name="PeerJ">
        <title>Extensive microbial diversity within the chicken gut microbiome revealed by metagenomics and culture.</title>
        <authorList>
            <person name="Gilroy R."/>
            <person name="Ravi A."/>
            <person name="Getino M."/>
            <person name="Pursley I."/>
            <person name="Horton D.L."/>
            <person name="Alikhan N.F."/>
            <person name="Baker D."/>
            <person name="Gharbi K."/>
            <person name="Hall N."/>
            <person name="Watson M."/>
            <person name="Adriaenssens E.M."/>
            <person name="Foster-Nyarko E."/>
            <person name="Jarju S."/>
            <person name="Secka A."/>
            <person name="Antonio M."/>
            <person name="Oren A."/>
            <person name="Chaudhuri R.R."/>
            <person name="La Ragione R."/>
            <person name="Hildebrand F."/>
            <person name="Pallen M.J."/>
        </authorList>
    </citation>
    <scope>NUCLEOTIDE SEQUENCE</scope>
    <source>
        <strain evidence="9">Gambia11-129</strain>
    </source>
</reference>
<dbReference type="Pfam" id="PF00291">
    <property type="entry name" value="PALP"/>
    <property type="match status" value="1"/>
</dbReference>
<dbReference type="EMBL" id="DXHU01000020">
    <property type="protein sequence ID" value="HIV99150.1"/>
    <property type="molecule type" value="Genomic_DNA"/>
</dbReference>
<dbReference type="InterPro" id="IPR004450">
    <property type="entry name" value="Thr_synthase-like"/>
</dbReference>
<feature type="domain" description="Tryptophan synthase beta chain-like PALP" evidence="7">
    <location>
        <begin position="98"/>
        <end position="354"/>
    </location>
</feature>
<evidence type="ECO:0000259" key="8">
    <source>
        <dbReference type="Pfam" id="PF14821"/>
    </source>
</evidence>
<keyword evidence="3 6" id="KW-0663">Pyridoxal phosphate</keyword>
<sequence length="417" mass="46776">MRFYSTRDKEKKLVSASDALLMGLAEDGGLFVPEYFPSIDFSSLDFSSYASVASSVLYPFFSEDIDEDEMKRICISAFNFPVPTRRDGGADTLELIYGPTSAFKDFGARFLSSCMEYILKKRGEKRTVLVATSGDTGGAVASAFFKKENIEVRVLFPLSRVSERQQAQLTTWGENIKSYAVRGSFDDCQKMVKDAFMDESIEGLTSANSINIARLLPQCVYYVYSSYLYFLTYNEMPVFIIPSGNVGNATACYWAKKMGSPIKSITLALNSNRTVLDYLESGVYKKRASIATLANAMDVGAPSNIERLFDLFSDYEEFKNNVSAYSVSDDEIRDTIKREWDEKRHAICPHTACGEYVRRKYLAGLPSIVVATAHPAKFYDIVEPIIGNAVAIPENLFRMLEKKQEYSVIDASYTLLF</sequence>
<dbReference type="InterPro" id="IPR051166">
    <property type="entry name" value="Threonine_Synthase"/>
</dbReference>
<evidence type="ECO:0000256" key="2">
    <source>
        <dbReference type="ARBA" id="ARBA00005517"/>
    </source>
</evidence>
<evidence type="ECO:0000259" key="7">
    <source>
        <dbReference type="Pfam" id="PF00291"/>
    </source>
</evidence>
<dbReference type="Gene3D" id="3.90.1380.10">
    <property type="entry name" value="Threonine synthase, N-terminal domain"/>
    <property type="match status" value="1"/>
</dbReference>
<comment type="cofactor">
    <cofactor evidence="1 6">
        <name>pyridoxal 5'-phosphate</name>
        <dbReference type="ChEBI" id="CHEBI:597326"/>
    </cofactor>
</comment>